<organism evidence="1 2">
    <name type="scientific">Mucuna pruriens</name>
    <name type="common">Velvet bean</name>
    <name type="synonym">Dolichos pruriens</name>
    <dbReference type="NCBI Taxonomy" id="157652"/>
    <lineage>
        <taxon>Eukaryota</taxon>
        <taxon>Viridiplantae</taxon>
        <taxon>Streptophyta</taxon>
        <taxon>Embryophyta</taxon>
        <taxon>Tracheophyta</taxon>
        <taxon>Spermatophyta</taxon>
        <taxon>Magnoliopsida</taxon>
        <taxon>eudicotyledons</taxon>
        <taxon>Gunneridae</taxon>
        <taxon>Pentapetalae</taxon>
        <taxon>rosids</taxon>
        <taxon>fabids</taxon>
        <taxon>Fabales</taxon>
        <taxon>Fabaceae</taxon>
        <taxon>Papilionoideae</taxon>
        <taxon>50 kb inversion clade</taxon>
        <taxon>NPAAA clade</taxon>
        <taxon>indigoferoid/millettioid clade</taxon>
        <taxon>Phaseoleae</taxon>
        <taxon>Mucuna</taxon>
    </lineage>
</organism>
<name>A0A371HZQ3_MUCPR</name>
<accession>A0A371HZQ3</accession>
<gene>
    <name evidence="1" type="ORF">CR513_07539</name>
</gene>
<dbReference type="AlphaFoldDB" id="A0A371HZQ3"/>
<evidence type="ECO:0000313" key="2">
    <source>
        <dbReference type="Proteomes" id="UP000257109"/>
    </source>
</evidence>
<reference evidence="1" key="1">
    <citation type="submission" date="2018-05" db="EMBL/GenBank/DDBJ databases">
        <title>Draft genome of Mucuna pruriens seed.</title>
        <authorList>
            <person name="Nnadi N.E."/>
            <person name="Vos R."/>
            <person name="Hasami M.H."/>
            <person name="Devisetty U.K."/>
            <person name="Aguiy J.C."/>
        </authorList>
    </citation>
    <scope>NUCLEOTIDE SEQUENCE [LARGE SCALE GENOMIC DNA]</scope>
    <source>
        <strain evidence="1">JCA_2017</strain>
    </source>
</reference>
<dbReference type="Proteomes" id="UP000257109">
    <property type="component" value="Unassembled WGS sequence"/>
</dbReference>
<dbReference type="EMBL" id="QJKJ01001315">
    <property type="protein sequence ID" value="RDY08249.1"/>
    <property type="molecule type" value="Genomic_DNA"/>
</dbReference>
<protein>
    <submittedName>
        <fullName evidence="1">Uncharacterized protein</fullName>
    </submittedName>
</protein>
<feature type="non-terminal residue" evidence="1">
    <location>
        <position position="1"/>
    </location>
</feature>
<proteinExistence type="predicted"/>
<keyword evidence="2" id="KW-1185">Reference proteome</keyword>
<evidence type="ECO:0000313" key="1">
    <source>
        <dbReference type="EMBL" id="RDY08249.1"/>
    </source>
</evidence>
<sequence length="59" mass="6894">MLPNVFAQINSIPMLNRTNFKVRKEAVEIVFDCMDLDLVLRVEKHIPTPDNLKEVKIEK</sequence>
<dbReference type="OrthoDB" id="1722863at2759"/>
<comment type="caution">
    <text evidence="1">The sequence shown here is derived from an EMBL/GenBank/DDBJ whole genome shotgun (WGS) entry which is preliminary data.</text>
</comment>